<dbReference type="InterPro" id="IPR043472">
    <property type="entry name" value="Macro_dom-like"/>
</dbReference>
<evidence type="ECO:0000256" key="3">
    <source>
        <dbReference type="ARBA" id="ARBA00022670"/>
    </source>
</evidence>
<dbReference type="Pfam" id="PF00883">
    <property type="entry name" value="Peptidase_M17"/>
    <property type="match status" value="1"/>
</dbReference>
<evidence type="ECO:0000256" key="4">
    <source>
        <dbReference type="ARBA" id="ARBA00022801"/>
    </source>
</evidence>
<accession>A0A061J934</accession>
<dbReference type="PANTHER" id="PTHR11963">
    <property type="entry name" value="LEUCINE AMINOPEPTIDASE-RELATED"/>
    <property type="match status" value="1"/>
</dbReference>
<feature type="domain" description="Cytosol aminopeptidase" evidence="6">
    <location>
        <begin position="358"/>
        <end position="365"/>
    </location>
</feature>
<dbReference type="PROSITE" id="PS00631">
    <property type="entry name" value="CYTOSOL_AP"/>
    <property type="match status" value="1"/>
</dbReference>
<dbReference type="EMBL" id="AUPL01001405">
    <property type="protein sequence ID" value="ESL10855.1"/>
    <property type="molecule type" value="Genomic_DNA"/>
</dbReference>
<proteinExistence type="inferred from homology"/>
<dbReference type="GO" id="GO:0070006">
    <property type="term" value="F:metalloaminopeptidase activity"/>
    <property type="evidence" value="ECO:0007669"/>
    <property type="project" value="InterPro"/>
</dbReference>
<dbReference type="SUPFAM" id="SSF52949">
    <property type="entry name" value="Macro domain-like"/>
    <property type="match status" value="1"/>
</dbReference>
<reference evidence="7 8" key="1">
    <citation type="submission" date="2013-07" db="EMBL/GenBank/DDBJ databases">
        <authorList>
            <person name="Stoco P.H."/>
            <person name="Wagner G."/>
            <person name="Gerber A."/>
            <person name="Zaha A."/>
            <person name="Thompson C."/>
            <person name="Bartholomeu D.C."/>
            <person name="Luckemeyer D.D."/>
            <person name="Bahia D."/>
            <person name="Loreto E."/>
            <person name="Prestes E.B."/>
            <person name="Lima F.M."/>
            <person name="Rodrigues-Luiz G."/>
            <person name="Vallejo G.A."/>
            <person name="Filho J.F."/>
            <person name="Monteiro K.M."/>
            <person name="Tyler K.M."/>
            <person name="de Almeida L.G."/>
            <person name="Ortiz M.F."/>
            <person name="Siervo M.A."/>
            <person name="de Moraes M.H."/>
            <person name="Cunha O.L."/>
            <person name="Mendonca-Neto R."/>
            <person name="Silva R."/>
            <person name="Teixeira S.M."/>
            <person name="Murta S.M."/>
            <person name="Sincero T.C."/>
            <person name="Mendes T.A."/>
            <person name="Urmenyi T.P."/>
            <person name="Silva V.G."/>
            <person name="da Rocha W.D."/>
            <person name="Andersson B."/>
            <person name="Romanha A.J."/>
            <person name="Steindel M."/>
            <person name="de Vasconcelos A.T."/>
            <person name="Grisard E.C."/>
        </authorList>
    </citation>
    <scope>NUCLEOTIDE SEQUENCE [LARGE SCALE GENOMIC DNA]</scope>
    <source>
        <strain evidence="7 8">SC58</strain>
    </source>
</reference>
<gene>
    <name evidence="7" type="ORF">TRSC58_01405</name>
</gene>
<dbReference type="Gene3D" id="3.40.220.10">
    <property type="entry name" value="Leucine Aminopeptidase, subunit E, domain 1"/>
    <property type="match status" value="1"/>
</dbReference>
<evidence type="ECO:0000256" key="2">
    <source>
        <dbReference type="ARBA" id="ARBA00022438"/>
    </source>
</evidence>
<keyword evidence="3" id="KW-0645">Protease</keyword>
<sequence>MMLKRVASRAPFPVPLEALPWSSRGAECVKGRRKKSGTVGVNDDRMLSVEFSAPEQAAEGLPFGFKNEAGRVALDSERRCLFAGLGTKPTVRDYRLAVTSAVREAQKLQASALVLKSLPNSVHSMGDLFQEPGVLPLGDVVEKTAAFAVTAAYKYDRLRSKQASEEGGKTPMGLFIDSDAIDAIARGNVIGGCVNEARSLGNLREDEGIPQLYAEWISRELAPLGVKVRHVLKGERLRSAGLNLLYNVGKGSRHEPYLVVFEYTGNRYSEEATALVGKGVTFDCGGLNVKPYGSMETMHLDMMGAATVISTIKAIALLRLPVNVVGAVGLVENAIGPDSYFPSSILTSRKGLTVEVLNTDAEGRLVLADTLTFVQRDAKLTKRPSSVIDLATLTGAVLIGLGSQRAGMFSNDLHLSQQLMAGGRSSGDELWPMPIAEEHKKAVKGGLADLTNVSTSKEAGSCTAAAFLSNFIEDGVKWAHLDIAGAAMGGDKPKGFQPAGAPGFGVQMLLDYFRLPPTDGAAATASAAAAAIDTSTSQNSAASNEESAGEPTLSTDAEKPKRRKRNTKPAPTRKSVKASQQRRSAGMRKQRGAKGRIPTKQEKQRGNEA</sequence>
<dbReference type="VEuPathDB" id="TriTrypDB:TRSC58_01405"/>
<keyword evidence="4" id="KW-0378">Hydrolase</keyword>
<feature type="compositionally biased region" description="Basic residues" evidence="5">
    <location>
        <begin position="585"/>
        <end position="594"/>
    </location>
</feature>
<organism evidence="7 8">
    <name type="scientific">Trypanosoma rangeli SC58</name>
    <dbReference type="NCBI Taxonomy" id="429131"/>
    <lineage>
        <taxon>Eukaryota</taxon>
        <taxon>Discoba</taxon>
        <taxon>Euglenozoa</taxon>
        <taxon>Kinetoplastea</taxon>
        <taxon>Metakinetoplastina</taxon>
        <taxon>Trypanosomatida</taxon>
        <taxon>Trypanosomatidae</taxon>
        <taxon>Trypanosoma</taxon>
        <taxon>Herpetosoma</taxon>
    </lineage>
</organism>
<dbReference type="InterPro" id="IPR000819">
    <property type="entry name" value="Peptidase_M17_C"/>
</dbReference>
<name>A0A061J934_TRYRA</name>
<dbReference type="Gene3D" id="3.40.630.10">
    <property type="entry name" value="Zn peptidases"/>
    <property type="match status" value="1"/>
</dbReference>
<dbReference type="GO" id="GO:0005737">
    <property type="term" value="C:cytoplasm"/>
    <property type="evidence" value="ECO:0007669"/>
    <property type="project" value="InterPro"/>
</dbReference>
<evidence type="ECO:0000256" key="1">
    <source>
        <dbReference type="ARBA" id="ARBA00009528"/>
    </source>
</evidence>
<dbReference type="PRINTS" id="PR00481">
    <property type="entry name" value="LAMNOPPTDASE"/>
</dbReference>
<dbReference type="OrthoDB" id="412814at2759"/>
<dbReference type="GO" id="GO:0006508">
    <property type="term" value="P:proteolysis"/>
    <property type="evidence" value="ECO:0007669"/>
    <property type="project" value="UniProtKB-KW"/>
</dbReference>
<comment type="similarity">
    <text evidence="1">Belongs to the peptidase M17 family.</text>
</comment>
<keyword evidence="2 7" id="KW-0031">Aminopeptidase</keyword>
<comment type="caution">
    <text evidence="7">The sequence shown here is derived from an EMBL/GenBank/DDBJ whole genome shotgun (WGS) entry which is preliminary data.</text>
</comment>
<keyword evidence="8" id="KW-1185">Reference proteome</keyword>
<evidence type="ECO:0000313" key="8">
    <source>
        <dbReference type="Proteomes" id="UP000031737"/>
    </source>
</evidence>
<dbReference type="CDD" id="cd00433">
    <property type="entry name" value="Peptidase_M17"/>
    <property type="match status" value="1"/>
</dbReference>
<dbReference type="PANTHER" id="PTHR11963:SF23">
    <property type="entry name" value="CYTOSOL AMINOPEPTIDASE"/>
    <property type="match status" value="1"/>
</dbReference>
<dbReference type="GO" id="GO:0030145">
    <property type="term" value="F:manganese ion binding"/>
    <property type="evidence" value="ECO:0007669"/>
    <property type="project" value="InterPro"/>
</dbReference>
<feature type="compositionally biased region" description="Basic and acidic residues" evidence="5">
    <location>
        <begin position="599"/>
        <end position="609"/>
    </location>
</feature>
<dbReference type="InterPro" id="IPR011356">
    <property type="entry name" value="Leucine_aapep/pepB"/>
</dbReference>
<dbReference type="AlphaFoldDB" id="A0A061J934"/>
<dbReference type="SUPFAM" id="SSF53187">
    <property type="entry name" value="Zn-dependent exopeptidases"/>
    <property type="match status" value="1"/>
</dbReference>
<feature type="compositionally biased region" description="Low complexity" evidence="5">
    <location>
        <begin position="535"/>
        <end position="546"/>
    </location>
</feature>
<dbReference type="Proteomes" id="UP000031737">
    <property type="component" value="Unassembled WGS sequence"/>
</dbReference>
<protein>
    <submittedName>
        <fullName evidence="7">Cytosolic leucyl aminopeptidase</fullName>
    </submittedName>
</protein>
<feature type="region of interest" description="Disordered" evidence="5">
    <location>
        <begin position="535"/>
        <end position="609"/>
    </location>
</feature>
<evidence type="ECO:0000313" key="7">
    <source>
        <dbReference type="EMBL" id="ESL10855.1"/>
    </source>
</evidence>
<evidence type="ECO:0000256" key="5">
    <source>
        <dbReference type="SAM" id="MobiDB-lite"/>
    </source>
</evidence>
<evidence type="ECO:0000259" key="6">
    <source>
        <dbReference type="PROSITE" id="PS00631"/>
    </source>
</evidence>